<sequence>MCDRCHDYRRTARLLLDLAQYVKRPGADARFAHTVAYALAASLPRTTNTTRKR</sequence>
<evidence type="ECO:0000313" key="2">
    <source>
        <dbReference type="Proteomes" id="UP000319210"/>
    </source>
</evidence>
<dbReference type="Proteomes" id="UP000319210">
    <property type="component" value="Unassembled WGS sequence"/>
</dbReference>
<gene>
    <name evidence="1" type="ORF">SCA03_44940</name>
</gene>
<dbReference type="AlphaFoldDB" id="A0A4Y3R5A2"/>
<reference evidence="1 2" key="1">
    <citation type="submission" date="2019-06" db="EMBL/GenBank/DDBJ databases">
        <title>Whole genome shotgun sequence of Streptomyces cacaoi subsp. cacaoi NBRC 12748.</title>
        <authorList>
            <person name="Hosoyama A."/>
            <person name="Uohara A."/>
            <person name="Ohji S."/>
            <person name="Ichikawa N."/>
        </authorList>
    </citation>
    <scope>NUCLEOTIDE SEQUENCE [LARGE SCALE GENOMIC DNA]</scope>
    <source>
        <strain evidence="1 2">NBRC 12748</strain>
    </source>
</reference>
<name>A0A4Y3R5A2_STRCI</name>
<proteinExistence type="predicted"/>
<protein>
    <submittedName>
        <fullName evidence="1">Uncharacterized protein</fullName>
    </submittedName>
</protein>
<comment type="caution">
    <text evidence="1">The sequence shown here is derived from an EMBL/GenBank/DDBJ whole genome shotgun (WGS) entry which is preliminary data.</text>
</comment>
<dbReference type="RefSeq" id="WP_158102285.1">
    <property type="nucleotide sequence ID" value="NZ_BJMM01000025.1"/>
</dbReference>
<dbReference type="EMBL" id="BJMM01000025">
    <property type="protein sequence ID" value="GEB51943.1"/>
    <property type="molecule type" value="Genomic_DNA"/>
</dbReference>
<evidence type="ECO:0000313" key="1">
    <source>
        <dbReference type="EMBL" id="GEB51943.1"/>
    </source>
</evidence>
<accession>A0A4Y3R5A2</accession>
<organism evidence="1 2">
    <name type="scientific">Streptomyces cacaoi</name>
    <dbReference type="NCBI Taxonomy" id="1898"/>
    <lineage>
        <taxon>Bacteria</taxon>
        <taxon>Bacillati</taxon>
        <taxon>Actinomycetota</taxon>
        <taxon>Actinomycetes</taxon>
        <taxon>Kitasatosporales</taxon>
        <taxon>Streptomycetaceae</taxon>
        <taxon>Streptomyces</taxon>
    </lineage>
</organism>
<keyword evidence="2" id="KW-1185">Reference proteome</keyword>